<dbReference type="STRING" id="1401.BK123_21645"/>
<dbReference type="Proteomes" id="UP000187074">
    <property type="component" value="Unassembled WGS sequence"/>
</dbReference>
<evidence type="ECO:0000259" key="4">
    <source>
        <dbReference type="PROSITE" id="PS50076"/>
    </source>
</evidence>
<feature type="domain" description="J" evidence="4">
    <location>
        <begin position="6"/>
        <end position="74"/>
    </location>
</feature>
<proteinExistence type="predicted"/>
<keyword evidence="3" id="KW-1133">Transmembrane helix</keyword>
<dbReference type="Gene3D" id="1.10.287.110">
    <property type="entry name" value="DnaJ domain"/>
    <property type="match status" value="1"/>
</dbReference>
<reference evidence="5 6" key="1">
    <citation type="submission" date="2016-11" db="EMBL/GenBank/DDBJ databases">
        <title>Paenibacillus species isolates.</title>
        <authorList>
            <person name="Beno S.M."/>
        </authorList>
    </citation>
    <scope>NUCLEOTIDE SEQUENCE [LARGE SCALE GENOMIC DNA]</scope>
    <source>
        <strain evidence="5 6">FSL F4-0100</strain>
    </source>
</reference>
<dbReference type="RefSeq" id="WP_076324437.1">
    <property type="nucleotide sequence ID" value="NZ_JBCMXI010000001.1"/>
</dbReference>
<gene>
    <name evidence="5" type="ORF">BK123_21645</name>
</gene>
<dbReference type="EMBL" id="MRTF01000007">
    <property type="protein sequence ID" value="OME90947.1"/>
    <property type="molecule type" value="Genomic_DNA"/>
</dbReference>
<dbReference type="PROSITE" id="PS50076">
    <property type="entry name" value="DNAJ_2"/>
    <property type="match status" value="1"/>
</dbReference>
<protein>
    <submittedName>
        <fullName evidence="5">Molecular chaperone DnaJ</fullName>
    </submittedName>
</protein>
<keyword evidence="1" id="KW-0235">DNA replication</keyword>
<feature type="transmembrane region" description="Helical" evidence="3">
    <location>
        <begin position="100"/>
        <end position="120"/>
    </location>
</feature>
<accession>A0A1R1AYR9</accession>
<keyword evidence="3" id="KW-0472">Membrane</keyword>
<evidence type="ECO:0000256" key="3">
    <source>
        <dbReference type="SAM" id="Phobius"/>
    </source>
</evidence>
<dbReference type="OrthoDB" id="1738492at2"/>
<organism evidence="5 6">
    <name type="scientific">Paenibacillus lautus</name>
    <name type="common">Bacillus lautus</name>
    <dbReference type="NCBI Taxonomy" id="1401"/>
    <lineage>
        <taxon>Bacteria</taxon>
        <taxon>Bacillati</taxon>
        <taxon>Bacillota</taxon>
        <taxon>Bacilli</taxon>
        <taxon>Bacillales</taxon>
        <taxon>Paenibacillaceae</taxon>
        <taxon>Paenibacillus</taxon>
    </lineage>
</organism>
<dbReference type="AlphaFoldDB" id="A0A1R1AYR9"/>
<keyword evidence="3" id="KW-0812">Transmembrane</keyword>
<dbReference type="SUPFAM" id="SSF46565">
    <property type="entry name" value="Chaperone J-domain"/>
    <property type="match status" value="1"/>
</dbReference>
<dbReference type="InterPro" id="IPR001623">
    <property type="entry name" value="DnaJ_domain"/>
</dbReference>
<evidence type="ECO:0000256" key="2">
    <source>
        <dbReference type="ARBA" id="ARBA00023016"/>
    </source>
</evidence>
<dbReference type="InterPro" id="IPR036869">
    <property type="entry name" value="J_dom_sf"/>
</dbReference>
<evidence type="ECO:0000256" key="1">
    <source>
        <dbReference type="ARBA" id="ARBA00022705"/>
    </source>
</evidence>
<comment type="caution">
    <text evidence="5">The sequence shown here is derived from an EMBL/GenBank/DDBJ whole genome shotgun (WGS) entry which is preliminary data.</text>
</comment>
<sequence length="305" mass="35278">MDQLKEAYERMGLPEDATKEQLDDRYTLLMRQTRSHQRREPDRAEEFEAEFAEITKAYKFILEEENRKALEEMNQKRYGKYKRFAGTAEKTDHFFRYYKFHVLGGIALVGVLIYIVISIFNHQAEKERLANLPPVDLEVMFLGSYMNQDGGQDLKPIEDAILAQFPDWKRVTVNINYVPPLDSNNPQDAAMLQKALLVLSTERPDLYIMDQTAFDWVGNQGMVRPLEAEVEGELKELLTPEMLIKGKNEEDGSEHVYAVDIMGSPLGEELPVLKKEMFAGIREGTERDANALRFIKQYLETSKQQ</sequence>
<evidence type="ECO:0000313" key="5">
    <source>
        <dbReference type="EMBL" id="OME90947.1"/>
    </source>
</evidence>
<name>A0A1R1AYR9_PAELA</name>
<evidence type="ECO:0000313" key="6">
    <source>
        <dbReference type="Proteomes" id="UP000187074"/>
    </source>
</evidence>
<keyword evidence="2" id="KW-0346">Stress response</keyword>
<dbReference type="GO" id="GO:0006260">
    <property type="term" value="P:DNA replication"/>
    <property type="evidence" value="ECO:0007669"/>
    <property type="project" value="UniProtKB-KW"/>
</dbReference>